<evidence type="ECO:0000259" key="8">
    <source>
        <dbReference type="Pfam" id="PF09335"/>
    </source>
</evidence>
<sequence>MGFDLAGMIQAIGYVGLFAIIFAESGVLLGFFLPGDSLLFTAGFLASQGYGNIVILAAICFIAAVLGDSFGYAFGRRAGPRVFVREEGWLFRKAYVERMRVFFARWGGKAIVLARFTPVIRTFAPISAGIAGMPYRTFFFYNVTGGFLWAVGIVGLGYVLGNTIPNIDGFLLPLVGGIIVISLIPSAVEFFAMRSKRKHGGSKG</sequence>
<evidence type="ECO:0000256" key="7">
    <source>
        <dbReference type="RuleBase" id="RU367016"/>
    </source>
</evidence>
<protein>
    <recommendedName>
        <fullName evidence="8">VTT domain-containing protein</fullName>
    </recommendedName>
</protein>
<feature type="transmembrane region" description="Helical" evidence="7">
    <location>
        <begin position="170"/>
        <end position="193"/>
    </location>
</feature>
<feature type="transmembrane region" description="Helical" evidence="7">
    <location>
        <begin position="12"/>
        <end position="33"/>
    </location>
</feature>
<evidence type="ECO:0000256" key="1">
    <source>
        <dbReference type="ARBA" id="ARBA00004651"/>
    </source>
</evidence>
<comment type="similarity">
    <text evidence="2 7">Belongs to the DedA family.</text>
</comment>
<evidence type="ECO:0000313" key="9">
    <source>
        <dbReference type="EMBL" id="OHA02443.1"/>
    </source>
</evidence>
<feature type="domain" description="VTT" evidence="8">
    <location>
        <begin position="33"/>
        <end position="158"/>
    </location>
</feature>
<evidence type="ECO:0000256" key="5">
    <source>
        <dbReference type="ARBA" id="ARBA00022989"/>
    </source>
</evidence>
<dbReference type="AlphaFoldDB" id="A0A1G2KSZ3"/>
<name>A0A1G2KSZ3_9BACT</name>
<dbReference type="InterPro" id="IPR032816">
    <property type="entry name" value="VTT_dom"/>
</dbReference>
<keyword evidence="5 7" id="KW-1133">Transmembrane helix</keyword>
<keyword evidence="6 7" id="KW-0472">Membrane</keyword>
<evidence type="ECO:0000256" key="3">
    <source>
        <dbReference type="ARBA" id="ARBA00022475"/>
    </source>
</evidence>
<dbReference type="GO" id="GO:0005886">
    <property type="term" value="C:plasma membrane"/>
    <property type="evidence" value="ECO:0007669"/>
    <property type="project" value="UniProtKB-SubCell"/>
</dbReference>
<organism evidence="9 10">
    <name type="scientific">Candidatus Sungbacteria bacterium RIFCSPHIGHO2_02_FULL_52_23</name>
    <dbReference type="NCBI Taxonomy" id="1802274"/>
    <lineage>
        <taxon>Bacteria</taxon>
        <taxon>Candidatus Sungiibacteriota</taxon>
    </lineage>
</organism>
<keyword evidence="4 7" id="KW-0812">Transmembrane</keyword>
<keyword evidence="3 7" id="KW-1003">Cell membrane</keyword>
<evidence type="ECO:0000256" key="2">
    <source>
        <dbReference type="ARBA" id="ARBA00010792"/>
    </source>
</evidence>
<evidence type="ECO:0000313" key="10">
    <source>
        <dbReference type="Proteomes" id="UP000178510"/>
    </source>
</evidence>
<reference evidence="9 10" key="1">
    <citation type="journal article" date="2016" name="Nat. Commun.">
        <title>Thousands of microbial genomes shed light on interconnected biogeochemical processes in an aquifer system.</title>
        <authorList>
            <person name="Anantharaman K."/>
            <person name="Brown C.T."/>
            <person name="Hug L.A."/>
            <person name="Sharon I."/>
            <person name="Castelle C.J."/>
            <person name="Probst A.J."/>
            <person name="Thomas B.C."/>
            <person name="Singh A."/>
            <person name="Wilkins M.J."/>
            <person name="Karaoz U."/>
            <person name="Brodie E.L."/>
            <person name="Williams K.H."/>
            <person name="Hubbard S.S."/>
            <person name="Banfield J.F."/>
        </authorList>
    </citation>
    <scope>NUCLEOTIDE SEQUENCE [LARGE SCALE GENOMIC DNA]</scope>
</reference>
<dbReference type="STRING" id="1802274.A3J58_00450"/>
<feature type="transmembrane region" description="Helical" evidence="7">
    <location>
        <begin position="138"/>
        <end position="158"/>
    </location>
</feature>
<accession>A0A1G2KSZ3</accession>
<feature type="transmembrane region" description="Helical" evidence="7">
    <location>
        <begin position="53"/>
        <end position="75"/>
    </location>
</feature>
<dbReference type="Pfam" id="PF09335">
    <property type="entry name" value="VTT_dom"/>
    <property type="match status" value="1"/>
</dbReference>
<gene>
    <name evidence="9" type="ORF">A3J58_00450</name>
</gene>
<evidence type="ECO:0000256" key="4">
    <source>
        <dbReference type="ARBA" id="ARBA00022692"/>
    </source>
</evidence>
<comment type="caution">
    <text evidence="9">The sequence shown here is derived from an EMBL/GenBank/DDBJ whole genome shotgun (WGS) entry which is preliminary data.</text>
</comment>
<comment type="subcellular location">
    <subcellularLocation>
        <location evidence="1 7">Cell membrane</location>
        <topology evidence="1 7">Multi-pass membrane protein</topology>
    </subcellularLocation>
</comment>
<dbReference type="PANTHER" id="PTHR30353:SF0">
    <property type="entry name" value="TRANSMEMBRANE PROTEIN"/>
    <property type="match status" value="1"/>
</dbReference>
<evidence type="ECO:0000256" key="6">
    <source>
        <dbReference type="ARBA" id="ARBA00023136"/>
    </source>
</evidence>
<dbReference type="EMBL" id="MHQM01000047">
    <property type="protein sequence ID" value="OHA02443.1"/>
    <property type="molecule type" value="Genomic_DNA"/>
</dbReference>
<proteinExistence type="inferred from homology"/>
<dbReference type="InterPro" id="IPR032818">
    <property type="entry name" value="DedA-like"/>
</dbReference>
<dbReference type="Proteomes" id="UP000178510">
    <property type="component" value="Unassembled WGS sequence"/>
</dbReference>
<dbReference type="PANTHER" id="PTHR30353">
    <property type="entry name" value="INNER MEMBRANE PROTEIN DEDA-RELATED"/>
    <property type="match status" value="1"/>
</dbReference>